<accession>A7HP48</accession>
<feature type="transmembrane region" description="Helical" evidence="7">
    <location>
        <begin position="15"/>
        <end position="32"/>
    </location>
</feature>
<evidence type="ECO:0000313" key="9">
    <source>
        <dbReference type="EMBL" id="ABS61681.1"/>
    </source>
</evidence>
<feature type="transmembrane region" description="Helical" evidence="7">
    <location>
        <begin position="80"/>
        <end position="98"/>
    </location>
</feature>
<feature type="transmembrane region" description="Helical" evidence="7">
    <location>
        <begin position="127"/>
        <end position="144"/>
    </location>
</feature>
<feature type="domain" description="MgtC/SapB/SrpB/YhiD N-terminal" evidence="8">
    <location>
        <begin position="19"/>
        <end position="149"/>
    </location>
</feature>
<dbReference type="HOGENOM" id="CLU_079292_1_4_5"/>
<keyword evidence="10" id="KW-1185">Reference proteome</keyword>
<dbReference type="STRING" id="402881.Plav_0058"/>
<evidence type="ECO:0000259" key="8">
    <source>
        <dbReference type="Pfam" id="PF02308"/>
    </source>
</evidence>
<dbReference type="RefSeq" id="WP_011994972.1">
    <property type="nucleotide sequence ID" value="NC_009719.1"/>
</dbReference>
<dbReference type="KEGG" id="pla:Plav_0058"/>
<dbReference type="AlphaFoldDB" id="A7HP48"/>
<dbReference type="EMBL" id="CP000774">
    <property type="protein sequence ID" value="ABS61681.1"/>
    <property type="molecule type" value="Genomic_DNA"/>
</dbReference>
<evidence type="ECO:0000313" key="10">
    <source>
        <dbReference type="Proteomes" id="UP000006377"/>
    </source>
</evidence>
<keyword evidence="5 7" id="KW-1133">Transmembrane helix</keyword>
<dbReference type="Proteomes" id="UP000006377">
    <property type="component" value="Chromosome"/>
</dbReference>
<evidence type="ECO:0000256" key="3">
    <source>
        <dbReference type="ARBA" id="ARBA00022475"/>
    </source>
</evidence>
<sequence>MDIGYLFETYGALDYLARLGAAAAMGGVIGLDREAHDRPAGLRTHMMTAMAAAIFTILTLELHEEFVLRGAHGTADPIRIIDAVTAGVAFLAAGAIIHMRGQVRGLTTGAGMWLAGALGVACGMEKYMLGGVALALAAIVLMALRPLEARLSHRRGNARENEDQAERDDAPPR</sequence>
<dbReference type="InterPro" id="IPR049177">
    <property type="entry name" value="MgtC_SapB_SrpB_YhiD_N"/>
</dbReference>
<dbReference type="eggNOG" id="COG1285">
    <property type="taxonomic scope" value="Bacteria"/>
</dbReference>
<evidence type="ECO:0000256" key="4">
    <source>
        <dbReference type="ARBA" id="ARBA00022692"/>
    </source>
</evidence>
<dbReference type="PRINTS" id="PR01837">
    <property type="entry name" value="MGTCSAPBPROT"/>
</dbReference>
<feature type="transmembrane region" description="Helical" evidence="7">
    <location>
        <begin position="105"/>
        <end position="121"/>
    </location>
</feature>
<evidence type="ECO:0000256" key="5">
    <source>
        <dbReference type="ARBA" id="ARBA00022989"/>
    </source>
</evidence>
<feature type="transmembrane region" description="Helical" evidence="7">
    <location>
        <begin position="44"/>
        <end position="60"/>
    </location>
</feature>
<protein>
    <recommendedName>
        <fullName evidence="7">Protein MgtC</fullName>
    </recommendedName>
</protein>
<organism evidence="9 10">
    <name type="scientific">Parvibaculum lavamentivorans (strain DS-1 / DSM 13023 / NCIMB 13966)</name>
    <dbReference type="NCBI Taxonomy" id="402881"/>
    <lineage>
        <taxon>Bacteria</taxon>
        <taxon>Pseudomonadati</taxon>
        <taxon>Pseudomonadota</taxon>
        <taxon>Alphaproteobacteria</taxon>
        <taxon>Hyphomicrobiales</taxon>
        <taxon>Parvibaculaceae</taxon>
        <taxon>Parvibaculum</taxon>
    </lineage>
</organism>
<evidence type="ECO:0000256" key="6">
    <source>
        <dbReference type="ARBA" id="ARBA00023136"/>
    </source>
</evidence>
<comment type="subcellular location">
    <subcellularLocation>
        <location evidence="7">Cell inner membrane</location>
        <topology evidence="7">Multi-pass membrane protein</topology>
    </subcellularLocation>
    <subcellularLocation>
        <location evidence="1">Cell membrane</location>
        <topology evidence="1">Multi-pass membrane protein</topology>
    </subcellularLocation>
</comment>
<dbReference type="OrthoDB" id="9811198at2"/>
<evidence type="ECO:0000256" key="7">
    <source>
        <dbReference type="RuleBase" id="RU365041"/>
    </source>
</evidence>
<reference evidence="9 10" key="1">
    <citation type="journal article" date="2011" name="Stand. Genomic Sci.">
        <title>Complete genome sequence of Parvibaculum lavamentivorans type strain (DS-1(T)).</title>
        <authorList>
            <person name="Schleheck D."/>
            <person name="Weiss M."/>
            <person name="Pitluck S."/>
            <person name="Bruce D."/>
            <person name="Land M.L."/>
            <person name="Han S."/>
            <person name="Saunders E."/>
            <person name="Tapia R."/>
            <person name="Detter C."/>
            <person name="Brettin T."/>
            <person name="Han J."/>
            <person name="Woyke T."/>
            <person name="Goodwin L."/>
            <person name="Pennacchio L."/>
            <person name="Nolan M."/>
            <person name="Cook A.M."/>
            <person name="Kjelleberg S."/>
            <person name="Thomas T."/>
        </authorList>
    </citation>
    <scope>NUCLEOTIDE SEQUENCE [LARGE SCALE GENOMIC DNA]</scope>
    <source>
        <strain evidence="10">DS-1 / DSM 13023 / NCIMB 13966</strain>
    </source>
</reference>
<keyword evidence="6 7" id="KW-0472">Membrane</keyword>
<dbReference type="Pfam" id="PF02308">
    <property type="entry name" value="MgtC"/>
    <property type="match status" value="1"/>
</dbReference>
<dbReference type="GO" id="GO:0005886">
    <property type="term" value="C:plasma membrane"/>
    <property type="evidence" value="ECO:0007669"/>
    <property type="project" value="UniProtKB-SubCell"/>
</dbReference>
<evidence type="ECO:0000256" key="2">
    <source>
        <dbReference type="ARBA" id="ARBA00009298"/>
    </source>
</evidence>
<proteinExistence type="inferred from homology"/>
<comment type="similarity">
    <text evidence="2 7">Belongs to the MgtC/SapB family.</text>
</comment>
<keyword evidence="3" id="KW-1003">Cell membrane</keyword>
<dbReference type="PANTHER" id="PTHR33778">
    <property type="entry name" value="PROTEIN MGTC"/>
    <property type="match status" value="1"/>
</dbReference>
<keyword evidence="4 7" id="KW-0812">Transmembrane</keyword>
<keyword evidence="7" id="KW-0997">Cell inner membrane</keyword>
<evidence type="ECO:0000256" key="1">
    <source>
        <dbReference type="ARBA" id="ARBA00004651"/>
    </source>
</evidence>
<dbReference type="InterPro" id="IPR003416">
    <property type="entry name" value="MgtC/SapB/SrpB/YhiD_fam"/>
</dbReference>
<name>A7HP48_PARL1</name>
<dbReference type="PANTHER" id="PTHR33778:SF1">
    <property type="entry name" value="MAGNESIUM TRANSPORTER YHID-RELATED"/>
    <property type="match status" value="1"/>
</dbReference>
<gene>
    <name evidence="9" type="ordered locus">Plav_0058</name>
</gene>